<dbReference type="AlphaFoldDB" id="A0A078IQA7"/>
<feature type="region of interest" description="Disordered" evidence="3">
    <location>
        <begin position="1"/>
        <end position="28"/>
    </location>
</feature>
<name>A0A078IQA7_BRANA</name>
<dbReference type="PANTHER" id="PTHR33137:SF31">
    <property type="entry name" value="MEDIATOR COMPLEX SUBUNIT 15 KIX DOMAIN-CONTAINING PROTEIN"/>
    <property type="match status" value="1"/>
</dbReference>
<dbReference type="GO" id="GO:0005634">
    <property type="term" value="C:nucleus"/>
    <property type="evidence" value="ECO:0007669"/>
    <property type="project" value="UniProtKB-SubCell"/>
</dbReference>
<keyword evidence="2" id="KW-0539">Nucleus</keyword>
<protein>
    <submittedName>
        <fullName evidence="5">BnaA09g56720D protein</fullName>
    </submittedName>
</protein>
<comment type="subcellular location">
    <subcellularLocation>
        <location evidence="1">Nucleus</location>
    </subcellularLocation>
</comment>
<evidence type="ECO:0000256" key="2">
    <source>
        <dbReference type="ARBA" id="ARBA00023242"/>
    </source>
</evidence>
<proteinExistence type="predicted"/>
<sequence>MDNNNWRPDLPNGDPSMDSGDWRSQLPPDSRQKIVNKIMETLKKHLPHSGTEGVNELRRIAARFEEKIFSGAVNQSDYLRKISMKMLTMDSKSQNPTGSSSSIPAANNVSSMDIKPNIQGHLLPGTLPNNQSQAPPQPLLSQPMQSNTASGMTGSTALTNNTNVTSVVNQNPMHSFFTSSSYSSSFSSRIFSQGMFSTFNNNSNQICCSPIKCNSLAFQHLPQL</sequence>
<gene>
    <name evidence="5" type="primary">BnaA09g56720D</name>
    <name evidence="5" type="ORF">GSBRNA2T00010430001</name>
</gene>
<evidence type="ECO:0000313" key="6">
    <source>
        <dbReference type="Proteomes" id="UP000028999"/>
    </source>
</evidence>
<dbReference type="Gramene" id="CDY53315">
    <property type="protein sequence ID" value="CDY53315"/>
    <property type="gene ID" value="GSBRNA2T00010430001"/>
</dbReference>
<evidence type="ECO:0000256" key="3">
    <source>
        <dbReference type="SAM" id="MobiDB-lite"/>
    </source>
</evidence>
<dbReference type="OMA" id="DANNWRS"/>
<evidence type="ECO:0000256" key="1">
    <source>
        <dbReference type="ARBA" id="ARBA00004123"/>
    </source>
</evidence>
<dbReference type="Gene3D" id="1.10.246.20">
    <property type="entry name" value="Coactivator CBP, KIX domain"/>
    <property type="match status" value="1"/>
</dbReference>
<dbReference type="InterPro" id="IPR036546">
    <property type="entry name" value="MED15_KIX"/>
</dbReference>
<feature type="compositionally biased region" description="Low complexity" evidence="3">
    <location>
        <begin position="127"/>
        <end position="147"/>
    </location>
</feature>
<keyword evidence="6" id="KW-1185">Reference proteome</keyword>
<dbReference type="FunFam" id="1.10.246.20:FF:000003">
    <property type="entry name" value="Mediator of RNA polymerase II transcription subunit 15a"/>
    <property type="match status" value="1"/>
</dbReference>
<evidence type="ECO:0000259" key="4">
    <source>
        <dbReference type="Pfam" id="PF16987"/>
    </source>
</evidence>
<dbReference type="GO" id="GO:0031490">
    <property type="term" value="F:chromatin DNA binding"/>
    <property type="evidence" value="ECO:0007669"/>
    <property type="project" value="InterPro"/>
</dbReference>
<reference evidence="5 6" key="1">
    <citation type="journal article" date="2014" name="Science">
        <title>Plant genetics. Early allopolyploid evolution in the post-Neolithic Brassica napus oilseed genome.</title>
        <authorList>
            <person name="Chalhoub B."/>
            <person name="Denoeud F."/>
            <person name="Liu S."/>
            <person name="Parkin I.A."/>
            <person name="Tang H."/>
            <person name="Wang X."/>
            <person name="Chiquet J."/>
            <person name="Belcram H."/>
            <person name="Tong C."/>
            <person name="Samans B."/>
            <person name="Correa M."/>
            <person name="Da Silva C."/>
            <person name="Just J."/>
            <person name="Falentin C."/>
            <person name="Koh C.S."/>
            <person name="Le Clainche I."/>
            <person name="Bernard M."/>
            <person name="Bento P."/>
            <person name="Noel B."/>
            <person name="Labadie K."/>
            <person name="Alberti A."/>
            <person name="Charles M."/>
            <person name="Arnaud D."/>
            <person name="Guo H."/>
            <person name="Daviaud C."/>
            <person name="Alamery S."/>
            <person name="Jabbari K."/>
            <person name="Zhao M."/>
            <person name="Edger P.P."/>
            <person name="Chelaifa H."/>
            <person name="Tack D."/>
            <person name="Lassalle G."/>
            <person name="Mestiri I."/>
            <person name="Schnel N."/>
            <person name="Le Paslier M.C."/>
            <person name="Fan G."/>
            <person name="Renault V."/>
            <person name="Bayer P.E."/>
            <person name="Golicz A.A."/>
            <person name="Manoli S."/>
            <person name="Lee T.H."/>
            <person name="Thi V.H."/>
            <person name="Chalabi S."/>
            <person name="Hu Q."/>
            <person name="Fan C."/>
            <person name="Tollenaere R."/>
            <person name="Lu Y."/>
            <person name="Battail C."/>
            <person name="Shen J."/>
            <person name="Sidebottom C.H."/>
            <person name="Wang X."/>
            <person name="Canaguier A."/>
            <person name="Chauveau A."/>
            <person name="Berard A."/>
            <person name="Deniot G."/>
            <person name="Guan M."/>
            <person name="Liu Z."/>
            <person name="Sun F."/>
            <person name="Lim Y.P."/>
            <person name="Lyons E."/>
            <person name="Town C.D."/>
            <person name="Bancroft I."/>
            <person name="Wang X."/>
            <person name="Meng J."/>
            <person name="Ma J."/>
            <person name="Pires J.C."/>
            <person name="King G.J."/>
            <person name="Brunel D."/>
            <person name="Delourme R."/>
            <person name="Renard M."/>
            <person name="Aury J.M."/>
            <person name="Adams K.L."/>
            <person name="Batley J."/>
            <person name="Snowdon R.J."/>
            <person name="Tost J."/>
            <person name="Edwards D."/>
            <person name="Zhou Y."/>
            <person name="Hua W."/>
            <person name="Sharpe A.G."/>
            <person name="Paterson A.H."/>
            <person name="Guan C."/>
            <person name="Wincker P."/>
        </authorList>
    </citation>
    <scope>NUCLEOTIDE SEQUENCE [LARGE SCALE GENOMIC DNA]</scope>
    <source>
        <strain evidence="6">cv. Darmor-bzh</strain>
    </source>
</reference>
<feature type="region of interest" description="Disordered" evidence="3">
    <location>
        <begin position="90"/>
        <end position="158"/>
    </location>
</feature>
<accession>A0A078IQA7</accession>
<dbReference type="Pfam" id="PF16987">
    <property type="entry name" value="KIX_2"/>
    <property type="match status" value="1"/>
</dbReference>
<dbReference type="InterPro" id="IPR044661">
    <property type="entry name" value="MED15a/b/c-like"/>
</dbReference>
<feature type="compositionally biased region" description="Polar residues" evidence="3">
    <location>
        <begin position="148"/>
        <end position="158"/>
    </location>
</feature>
<dbReference type="PANTHER" id="PTHR33137">
    <property type="entry name" value="MEDIATOR OF RNA POLYMERASE II TRANSCRIPTION SUBUNIT 15A-RELATED"/>
    <property type="match status" value="1"/>
</dbReference>
<feature type="domain" description="Mediator complex subunit 15 KIX" evidence="4">
    <location>
        <begin position="20"/>
        <end position="99"/>
    </location>
</feature>
<organism evidence="5 6">
    <name type="scientific">Brassica napus</name>
    <name type="common">Rape</name>
    <dbReference type="NCBI Taxonomy" id="3708"/>
    <lineage>
        <taxon>Eukaryota</taxon>
        <taxon>Viridiplantae</taxon>
        <taxon>Streptophyta</taxon>
        <taxon>Embryophyta</taxon>
        <taxon>Tracheophyta</taxon>
        <taxon>Spermatophyta</taxon>
        <taxon>Magnoliopsida</taxon>
        <taxon>eudicotyledons</taxon>
        <taxon>Gunneridae</taxon>
        <taxon>Pentapetalae</taxon>
        <taxon>rosids</taxon>
        <taxon>malvids</taxon>
        <taxon>Brassicales</taxon>
        <taxon>Brassicaceae</taxon>
        <taxon>Brassiceae</taxon>
        <taxon>Brassica</taxon>
    </lineage>
</organism>
<dbReference type="EMBL" id="LK033186">
    <property type="protein sequence ID" value="CDY53315.1"/>
    <property type="molecule type" value="Genomic_DNA"/>
</dbReference>
<dbReference type="GO" id="GO:0003713">
    <property type="term" value="F:transcription coactivator activity"/>
    <property type="evidence" value="ECO:0007669"/>
    <property type="project" value="InterPro"/>
</dbReference>
<dbReference type="STRING" id="3708.A0A078IQA7"/>
<dbReference type="InterPro" id="IPR036529">
    <property type="entry name" value="KIX_dom_sf"/>
</dbReference>
<dbReference type="Proteomes" id="UP000028999">
    <property type="component" value="Unassembled WGS sequence"/>
</dbReference>
<evidence type="ECO:0000313" key="5">
    <source>
        <dbReference type="EMBL" id="CDY53315.1"/>
    </source>
</evidence>
<dbReference type="PaxDb" id="3708-A0A078IQA7"/>
<dbReference type="SUPFAM" id="SSF47040">
    <property type="entry name" value="Kix domain of CBP (creb binding protein)"/>
    <property type="match status" value="1"/>
</dbReference>
<feature type="compositionally biased region" description="Polar residues" evidence="3">
    <location>
        <begin position="90"/>
        <end position="111"/>
    </location>
</feature>